<evidence type="ECO:0000313" key="1">
    <source>
        <dbReference type="EMBL" id="GIN57253.1"/>
    </source>
</evidence>
<dbReference type="EMBL" id="BORB01000010">
    <property type="protein sequence ID" value="GIN57253.1"/>
    <property type="molecule type" value="Genomic_DNA"/>
</dbReference>
<organism evidence="1 2">
    <name type="scientific">Lederbergia ruris</name>
    <dbReference type="NCBI Taxonomy" id="217495"/>
    <lineage>
        <taxon>Bacteria</taxon>
        <taxon>Bacillati</taxon>
        <taxon>Bacillota</taxon>
        <taxon>Bacilli</taxon>
        <taxon>Bacillales</taxon>
        <taxon>Bacillaceae</taxon>
        <taxon>Lederbergia</taxon>
    </lineage>
</organism>
<dbReference type="Proteomes" id="UP000679950">
    <property type="component" value="Unassembled WGS sequence"/>
</dbReference>
<accession>A0ABQ4KIT5</accession>
<protein>
    <recommendedName>
        <fullName evidence="3">Transposase</fullName>
    </recommendedName>
</protein>
<name>A0ABQ4KIT5_9BACI</name>
<evidence type="ECO:0008006" key="3">
    <source>
        <dbReference type="Google" id="ProtNLM"/>
    </source>
</evidence>
<gene>
    <name evidence="1" type="ORF">J8TS2_15720</name>
</gene>
<comment type="caution">
    <text evidence="1">The sequence shown here is derived from an EMBL/GenBank/DDBJ whole genome shotgun (WGS) entry which is preliminary data.</text>
</comment>
<dbReference type="RefSeq" id="WP_212966023.1">
    <property type="nucleotide sequence ID" value="NZ_BORB01000010.1"/>
</dbReference>
<sequence>MPLAQLVRESPPDYIRHDQLFKELIHTFFEEFLEAFFPEVHPFVDFHDLTPLSEEVFTDLIEGETRRLDIVIETTLKGTKSVIVIHVEPQSSQQTYFHKRMYQYFSLLYNKYRKPIIPIAVFSYEENWEKNQYTIAFPFFHVLTFNYLTLHLRKQNWRAYIDSNNPAAAALLSKMGYTEKEKVQVKKSASARLATYKLFRGLTR</sequence>
<reference evidence="1 2" key="1">
    <citation type="submission" date="2021-03" db="EMBL/GenBank/DDBJ databases">
        <title>Antimicrobial resistance genes in bacteria isolated from Japanese honey, and their potential for conferring macrolide and lincosamide resistance in the American foulbrood pathogen Paenibacillus larvae.</title>
        <authorList>
            <person name="Okamoto M."/>
            <person name="Kumagai M."/>
            <person name="Kanamori H."/>
            <person name="Takamatsu D."/>
        </authorList>
    </citation>
    <scope>NUCLEOTIDE SEQUENCE [LARGE SCALE GENOMIC DNA]</scope>
    <source>
        <strain evidence="1 2">J8TS2</strain>
    </source>
</reference>
<keyword evidence="2" id="KW-1185">Reference proteome</keyword>
<evidence type="ECO:0000313" key="2">
    <source>
        <dbReference type="Proteomes" id="UP000679950"/>
    </source>
</evidence>
<proteinExistence type="predicted"/>